<feature type="transmembrane region" description="Helical" evidence="2">
    <location>
        <begin position="6"/>
        <end position="25"/>
    </location>
</feature>
<gene>
    <name evidence="3" type="ORF">HDA32_005955</name>
</gene>
<feature type="region of interest" description="Disordered" evidence="1">
    <location>
        <begin position="34"/>
        <end position="55"/>
    </location>
</feature>
<keyword evidence="2" id="KW-1133">Transmembrane helix</keyword>
<dbReference type="EMBL" id="JACCCC010000001">
    <property type="protein sequence ID" value="NYE50835.1"/>
    <property type="molecule type" value="Genomic_DNA"/>
</dbReference>
<evidence type="ECO:0000313" key="4">
    <source>
        <dbReference type="Proteomes" id="UP000589036"/>
    </source>
</evidence>
<dbReference type="RefSeq" id="WP_179646246.1">
    <property type="nucleotide sequence ID" value="NZ_BAAAYY010000005.1"/>
</dbReference>
<dbReference type="PANTHER" id="PTHR35007">
    <property type="entry name" value="INTEGRAL MEMBRANE PROTEIN-RELATED"/>
    <property type="match status" value="1"/>
</dbReference>
<proteinExistence type="predicted"/>
<reference evidence="3 4" key="1">
    <citation type="submission" date="2020-07" db="EMBL/GenBank/DDBJ databases">
        <title>Sequencing the genomes of 1000 actinobacteria strains.</title>
        <authorList>
            <person name="Klenk H.-P."/>
        </authorList>
    </citation>
    <scope>NUCLEOTIDE SEQUENCE [LARGE SCALE GENOMIC DNA]</scope>
    <source>
        <strain evidence="3 4">CXB654</strain>
    </source>
</reference>
<evidence type="ECO:0000256" key="2">
    <source>
        <dbReference type="SAM" id="Phobius"/>
    </source>
</evidence>
<dbReference type="PANTHER" id="PTHR35007:SF1">
    <property type="entry name" value="PILUS ASSEMBLY PROTEIN"/>
    <property type="match status" value="1"/>
</dbReference>
<dbReference type="AlphaFoldDB" id="A0A852U5I5"/>
<evidence type="ECO:0000313" key="3">
    <source>
        <dbReference type="EMBL" id="NYE50835.1"/>
    </source>
</evidence>
<protein>
    <recommendedName>
        <fullName evidence="5">Type II secretion system protein GspF domain-containing protein</fullName>
    </recommendedName>
</protein>
<evidence type="ECO:0000256" key="1">
    <source>
        <dbReference type="SAM" id="MobiDB-lite"/>
    </source>
</evidence>
<feature type="transmembrane region" description="Helical" evidence="2">
    <location>
        <begin position="274"/>
        <end position="294"/>
    </location>
</feature>
<comment type="caution">
    <text evidence="3">The sequence shown here is derived from an EMBL/GenBank/DDBJ whole genome shotgun (WGS) entry which is preliminary data.</text>
</comment>
<evidence type="ECO:0008006" key="5">
    <source>
        <dbReference type="Google" id="ProtNLM"/>
    </source>
</evidence>
<keyword evidence="4" id="KW-1185">Reference proteome</keyword>
<name>A0A852U5I5_9ACTN</name>
<accession>A0A852U5I5</accession>
<sequence length="300" mass="31764">MSLPMMTLAGLGAGAGITCVLVALAPKRPDLRAALDTDRASRQHGRTAEEDRGERRAWSRLAARMPRFDGDRAAALTRLPHRDLELLGRTPAAHGVRKLVWASIGLLLPSAAVALLALLGVAVPFAVTAGAVLAAGATGFVLPDVDARARVEDARSRLRHAVNAYLVLVALEYRAGPASQQAFNQAARVADTWMFRRIRSALDRARLQRRPAWEGLRDLAEQVEVGELADCADIMATSADGGAVADALLARARGLRGEALSHRRGRADKASERMAVPVAALGLCFAALLVYPAVAGLLAA</sequence>
<dbReference type="Proteomes" id="UP000589036">
    <property type="component" value="Unassembled WGS sequence"/>
</dbReference>
<keyword evidence="2" id="KW-0812">Transmembrane</keyword>
<organism evidence="3 4">
    <name type="scientific">Spinactinospora alkalitolerans</name>
    <dbReference type="NCBI Taxonomy" id="687207"/>
    <lineage>
        <taxon>Bacteria</taxon>
        <taxon>Bacillati</taxon>
        <taxon>Actinomycetota</taxon>
        <taxon>Actinomycetes</taxon>
        <taxon>Streptosporangiales</taxon>
        <taxon>Nocardiopsidaceae</taxon>
        <taxon>Spinactinospora</taxon>
    </lineage>
</organism>
<feature type="transmembrane region" description="Helical" evidence="2">
    <location>
        <begin position="125"/>
        <end position="142"/>
    </location>
</feature>
<feature type="transmembrane region" description="Helical" evidence="2">
    <location>
        <begin position="99"/>
        <end position="119"/>
    </location>
</feature>
<keyword evidence="2" id="KW-0472">Membrane</keyword>